<dbReference type="GO" id="GO:0051539">
    <property type="term" value="F:4 iron, 4 sulfur cluster binding"/>
    <property type="evidence" value="ECO:0007669"/>
    <property type="project" value="UniProtKB-KW"/>
</dbReference>
<dbReference type="InterPro" id="IPR023211">
    <property type="entry name" value="DNA_pol_palm_dom_sf"/>
</dbReference>
<keyword evidence="6 15" id="KW-0235">DNA replication</keyword>
<feature type="compositionally biased region" description="Basic and acidic residues" evidence="16">
    <location>
        <begin position="668"/>
        <end position="681"/>
    </location>
</feature>
<feature type="domain" description="DNA polymerase epsilon catalytic subunit A C-terminal" evidence="17">
    <location>
        <begin position="1008"/>
        <end position="1207"/>
    </location>
</feature>
<feature type="region of interest" description="Disordered" evidence="16">
    <location>
        <begin position="668"/>
        <end position="738"/>
    </location>
</feature>
<feature type="compositionally biased region" description="Basic and acidic residues" evidence="16">
    <location>
        <begin position="709"/>
        <end position="730"/>
    </location>
</feature>
<evidence type="ECO:0000313" key="19">
    <source>
        <dbReference type="Proteomes" id="UP000215914"/>
    </source>
</evidence>
<evidence type="ECO:0000256" key="15">
    <source>
        <dbReference type="RuleBase" id="RU365029"/>
    </source>
</evidence>
<evidence type="ECO:0000259" key="17">
    <source>
        <dbReference type="SMART" id="SM01159"/>
    </source>
</evidence>
<dbReference type="PANTHER" id="PTHR10670">
    <property type="entry name" value="DNA POLYMERASE EPSILON CATALYTIC SUBUNIT A"/>
    <property type="match status" value="1"/>
</dbReference>
<evidence type="ECO:0000256" key="3">
    <source>
        <dbReference type="ARBA" id="ARBA00022485"/>
    </source>
</evidence>
<keyword evidence="11 15" id="KW-0408">Iron</keyword>
<keyword evidence="10 15" id="KW-0239">DNA-directed DNA polymerase</keyword>
<keyword evidence="8 15" id="KW-0863">Zinc-finger</keyword>
<evidence type="ECO:0000256" key="14">
    <source>
        <dbReference type="ARBA" id="ARBA00023242"/>
    </source>
</evidence>
<dbReference type="InterPro" id="IPR029703">
    <property type="entry name" value="POL2"/>
</dbReference>
<dbReference type="EC" id="2.7.7.7" evidence="15"/>
<keyword evidence="13 15" id="KW-0238">DNA-binding</keyword>
<reference evidence="19" key="1">
    <citation type="journal article" date="2017" name="Nature">
        <title>The sunflower genome provides insights into oil metabolism, flowering and Asterid evolution.</title>
        <authorList>
            <person name="Badouin H."/>
            <person name="Gouzy J."/>
            <person name="Grassa C.J."/>
            <person name="Murat F."/>
            <person name="Staton S.E."/>
            <person name="Cottret L."/>
            <person name="Lelandais-Briere C."/>
            <person name="Owens G.L."/>
            <person name="Carrere S."/>
            <person name="Mayjonade B."/>
            <person name="Legrand L."/>
            <person name="Gill N."/>
            <person name="Kane N.C."/>
            <person name="Bowers J.E."/>
            <person name="Hubner S."/>
            <person name="Bellec A."/>
            <person name="Berard A."/>
            <person name="Berges H."/>
            <person name="Blanchet N."/>
            <person name="Boniface M.C."/>
            <person name="Brunel D."/>
            <person name="Catrice O."/>
            <person name="Chaidir N."/>
            <person name="Claudel C."/>
            <person name="Donnadieu C."/>
            <person name="Faraut T."/>
            <person name="Fievet G."/>
            <person name="Helmstetter N."/>
            <person name="King M."/>
            <person name="Knapp S.J."/>
            <person name="Lai Z."/>
            <person name="Le Paslier M.C."/>
            <person name="Lippi Y."/>
            <person name="Lorenzon L."/>
            <person name="Mandel J.R."/>
            <person name="Marage G."/>
            <person name="Marchand G."/>
            <person name="Marquand E."/>
            <person name="Bret-Mestries E."/>
            <person name="Morien E."/>
            <person name="Nambeesan S."/>
            <person name="Nguyen T."/>
            <person name="Pegot-Espagnet P."/>
            <person name="Pouilly N."/>
            <person name="Raftis F."/>
            <person name="Sallet E."/>
            <person name="Schiex T."/>
            <person name="Thomas J."/>
            <person name="Vandecasteele C."/>
            <person name="Vares D."/>
            <person name="Vear F."/>
            <person name="Vautrin S."/>
            <person name="Crespi M."/>
            <person name="Mangin B."/>
            <person name="Burke J.M."/>
            <person name="Salse J."/>
            <person name="Munos S."/>
            <person name="Vincourt P."/>
            <person name="Rieseberg L.H."/>
            <person name="Langlade N.B."/>
        </authorList>
    </citation>
    <scope>NUCLEOTIDE SEQUENCE [LARGE SCALE GENOMIC DNA]</scope>
    <source>
        <strain evidence="19">cv. SF193</strain>
    </source>
</reference>
<accession>A0A251TTH4</accession>
<dbReference type="SUPFAM" id="SSF56672">
    <property type="entry name" value="DNA/RNA polymerases"/>
    <property type="match status" value="1"/>
</dbReference>
<evidence type="ECO:0000256" key="12">
    <source>
        <dbReference type="ARBA" id="ARBA00023014"/>
    </source>
</evidence>
<protein>
    <recommendedName>
        <fullName evidence="15">DNA polymerase epsilon catalytic subunit</fullName>
        <ecNumber evidence="15">2.7.7.7</ecNumber>
    </recommendedName>
</protein>
<evidence type="ECO:0000256" key="9">
    <source>
        <dbReference type="ARBA" id="ARBA00022833"/>
    </source>
</evidence>
<dbReference type="Pfam" id="PF22634">
    <property type="entry name" value="POL2_thumb"/>
    <property type="match status" value="1"/>
</dbReference>
<dbReference type="STRING" id="4232.A0A251TTH4"/>
<dbReference type="InterPro" id="IPR043502">
    <property type="entry name" value="DNA/RNA_pol_sf"/>
</dbReference>
<evidence type="ECO:0000256" key="5">
    <source>
        <dbReference type="ARBA" id="ARBA00022695"/>
    </source>
</evidence>
<keyword evidence="3 15" id="KW-0004">4Fe-4S</keyword>
<dbReference type="SMART" id="SM01159">
    <property type="entry name" value="DUF1744"/>
    <property type="match status" value="1"/>
</dbReference>
<dbReference type="Gene3D" id="3.90.1600.10">
    <property type="entry name" value="Palm domain of DNA polymerase"/>
    <property type="match status" value="1"/>
</dbReference>
<dbReference type="OMA" id="EREECSI"/>
<evidence type="ECO:0000313" key="18">
    <source>
        <dbReference type="EMBL" id="OTG14447.1"/>
    </source>
</evidence>
<sequence>MLLMVQAYKANVVCPNKHQAEPEKFYNNRLLESETYIGGHVECLETGVFRSDLLTSFKLDPSAFNQLIENLDRDLKYAINVEGKMELEDGSNYDEVKNAIMEKLIALRDEPTREEYPLIYHLDVAAMYPNIILTNRLQPPSVVTNEVCTACDFNRPGKTCLRNLEWEWRGETYTAKRSDYYHIKRQIESEFVDGLPPKPFVDLPKVDQQLKLKERLKKYCQKAYKRVLEKPVTETRKAGICMRENPFYVDTVRRLSEAKASGNPIKIQEAQDMVVLYDSLQLAHKCILNSFYGYVMRKGARWYSMEMAGVVTYTGAKIIQNAHSLIKKIGRPLELDTDGIWCALPGSFPENFTFRDPKKKLTISYPCVMLNADVFENNKNKQYQTLVDPINRTYTEREECSIEFEVDGPYKAMILPASKEEGILLKKRYAVFNEDGTLAELKGFEIKRRGELKHIKVFQAELFEKFLHGSTLEECYSVVASVANRWLDLLDNQGKDIADSELLDYISESSTMSKSLADYGEQKSCAVTTARRLADFLGDTMVKDKGLRCQYVVAREPRGNPVSERAVPVAIFETDAELMKFYLKKWCKISLDFDIRSIIDWSYYKQRLSSAIQKIITIPAAMQKVSNPVPRVVHPDWLYKKVREKDDKMTQRKLVDFFSSVNKINKDDPKNDAIGENHDPDEQNVADMEDFGSNGKSSGVGPRPIARSYETKRKSSGEGDSFKKKIDSDHSGNLPASSAQAIDVDIEDIDRHLDYQGWLDSKKKKVETSSLGTLDESNQRNGAIGIPSGVANTRRAQGTGVGSVFTRQELALIDSHWQIIQLVPSSQNGQFFAWVVVDGTMHKVLINVPRVFYLNSKAPVTEEFPGRLVNKILPHGHNPYNLIEVVIDEDQFRTESRKLAAHLADPEVEGIYETKVGLDFNFILQIGCVCKVGKSVKKRNAQDGWSLSELHMKTTTECSYLASSISFFYLYHSISDQRGIYLVYFPSRSTIHAVMVTPVQNKELSPHILEKQFREACHALSVKPPVPRYAFTFKVLLCVDYVGIAKDAQKVLQRAISEFRSQLHGPAIAVVECPNVASVKSGIRALDDFPCVNIHSNARDSQYPALGWQIVAAKIGMRRCATSSRWLNEKISLSRYSHVPVGNIELDWRIQTADIFFARVLRDQKQVLYDSLLYNLILVHPYSSVGCWTGCFLVRPRFDSRQRQMGVTCAL</sequence>
<keyword evidence="14 15" id="KW-0539">Nucleus</keyword>
<dbReference type="GO" id="GO:0003887">
    <property type="term" value="F:DNA-directed DNA polymerase activity"/>
    <property type="evidence" value="ECO:0000318"/>
    <property type="project" value="GO_Central"/>
</dbReference>
<dbReference type="Pfam" id="PF08490">
    <property type="entry name" value="DUF1744"/>
    <property type="match status" value="1"/>
</dbReference>
<evidence type="ECO:0000256" key="8">
    <source>
        <dbReference type="ARBA" id="ARBA00022771"/>
    </source>
</evidence>
<dbReference type="EMBL" id="CM007898">
    <property type="protein sequence ID" value="OTG14447.1"/>
    <property type="molecule type" value="Genomic_DNA"/>
</dbReference>
<dbReference type="GO" id="GO:0003677">
    <property type="term" value="F:DNA binding"/>
    <property type="evidence" value="ECO:0000318"/>
    <property type="project" value="GO_Central"/>
</dbReference>
<keyword evidence="19" id="KW-1185">Reference proteome</keyword>
<dbReference type="GO" id="GO:0006287">
    <property type="term" value="P:base-excision repair, gap-filling"/>
    <property type="evidence" value="ECO:0000318"/>
    <property type="project" value="GO_Central"/>
</dbReference>
<dbReference type="GO" id="GO:0000278">
    <property type="term" value="P:mitotic cell cycle"/>
    <property type="evidence" value="ECO:0000318"/>
    <property type="project" value="GO_Central"/>
</dbReference>
<comment type="catalytic activity">
    <reaction evidence="15">
        <text>DNA(n) + a 2'-deoxyribonucleoside 5'-triphosphate = DNA(n+1) + diphosphate</text>
        <dbReference type="Rhea" id="RHEA:22508"/>
        <dbReference type="Rhea" id="RHEA-COMP:17339"/>
        <dbReference type="Rhea" id="RHEA-COMP:17340"/>
        <dbReference type="ChEBI" id="CHEBI:33019"/>
        <dbReference type="ChEBI" id="CHEBI:61560"/>
        <dbReference type="ChEBI" id="CHEBI:173112"/>
        <dbReference type="EC" id="2.7.7.7"/>
    </reaction>
</comment>
<dbReference type="Proteomes" id="UP000215914">
    <property type="component" value="Chromosome 9"/>
</dbReference>
<organism evidence="18 19">
    <name type="scientific">Helianthus annuus</name>
    <name type="common">Common sunflower</name>
    <dbReference type="NCBI Taxonomy" id="4232"/>
    <lineage>
        <taxon>Eukaryota</taxon>
        <taxon>Viridiplantae</taxon>
        <taxon>Streptophyta</taxon>
        <taxon>Embryophyta</taxon>
        <taxon>Tracheophyta</taxon>
        <taxon>Spermatophyta</taxon>
        <taxon>Magnoliopsida</taxon>
        <taxon>eudicotyledons</taxon>
        <taxon>Gunneridae</taxon>
        <taxon>Pentapetalae</taxon>
        <taxon>asterids</taxon>
        <taxon>campanulids</taxon>
        <taxon>Asterales</taxon>
        <taxon>Asteraceae</taxon>
        <taxon>Asteroideae</taxon>
        <taxon>Heliantheae alliance</taxon>
        <taxon>Heliantheae</taxon>
        <taxon>Helianthus</taxon>
    </lineage>
</organism>
<evidence type="ECO:0000256" key="10">
    <source>
        <dbReference type="ARBA" id="ARBA00022932"/>
    </source>
</evidence>
<evidence type="ECO:0000256" key="1">
    <source>
        <dbReference type="ARBA" id="ARBA00004123"/>
    </source>
</evidence>
<dbReference type="FunFam" id="1.10.132.60:FF:000002">
    <property type="entry name" value="DNA polymerase epsilon catalytic subunit"/>
    <property type="match status" value="1"/>
</dbReference>
<keyword evidence="4 15" id="KW-0808">Transferase</keyword>
<name>A0A251TTH4_HELAN</name>
<dbReference type="InterPro" id="IPR013697">
    <property type="entry name" value="DNA_pol_e_suA_C"/>
</dbReference>
<comment type="similarity">
    <text evidence="2 15">Belongs to the DNA polymerase type-B family.</text>
</comment>
<evidence type="ECO:0000256" key="16">
    <source>
        <dbReference type="SAM" id="MobiDB-lite"/>
    </source>
</evidence>
<comment type="cofactor">
    <cofactor evidence="15">
        <name>[4Fe-4S] cluster</name>
        <dbReference type="ChEBI" id="CHEBI:49883"/>
    </cofactor>
</comment>
<keyword evidence="5 15" id="KW-0548">Nucleotidyltransferase</keyword>
<dbReference type="GO" id="GO:0008310">
    <property type="term" value="F:single-stranded DNA 3'-5' DNA exonuclease activity"/>
    <property type="evidence" value="ECO:0000318"/>
    <property type="project" value="GO_Central"/>
</dbReference>
<evidence type="ECO:0000256" key="4">
    <source>
        <dbReference type="ARBA" id="ARBA00022679"/>
    </source>
</evidence>
<comment type="function">
    <text evidence="15">DNA polymerase II participates in chromosomal DNA replication.</text>
</comment>
<gene>
    <name evidence="18" type="ORF">HannXRQ_Chr09g0249471</name>
</gene>
<evidence type="ECO:0000256" key="11">
    <source>
        <dbReference type="ARBA" id="ARBA00023004"/>
    </source>
</evidence>
<dbReference type="AlphaFoldDB" id="A0A251TTH4"/>
<dbReference type="CDD" id="cd05535">
    <property type="entry name" value="POLBc_epsilon"/>
    <property type="match status" value="1"/>
</dbReference>
<dbReference type="GO" id="GO:0006272">
    <property type="term" value="P:leading strand elongation"/>
    <property type="evidence" value="ECO:0000318"/>
    <property type="project" value="GO_Central"/>
</dbReference>
<evidence type="ECO:0000256" key="6">
    <source>
        <dbReference type="ARBA" id="ARBA00022705"/>
    </source>
</evidence>
<dbReference type="InParanoid" id="A0A251TTH4"/>
<dbReference type="InterPro" id="IPR042087">
    <property type="entry name" value="DNA_pol_B_thumb"/>
</dbReference>
<dbReference type="GO" id="GO:0006297">
    <property type="term" value="P:nucleotide-excision repair, DNA gap filling"/>
    <property type="evidence" value="ECO:0000318"/>
    <property type="project" value="GO_Central"/>
</dbReference>
<dbReference type="InterPro" id="IPR055191">
    <property type="entry name" value="POL2_thumb"/>
</dbReference>
<comment type="subcellular location">
    <subcellularLocation>
        <location evidence="1 15">Nucleus</location>
    </subcellularLocation>
</comment>
<keyword evidence="7 15" id="KW-0479">Metal-binding</keyword>
<evidence type="ECO:0000256" key="13">
    <source>
        <dbReference type="ARBA" id="ARBA00023125"/>
    </source>
</evidence>
<evidence type="ECO:0000256" key="2">
    <source>
        <dbReference type="ARBA" id="ARBA00005755"/>
    </source>
</evidence>
<dbReference type="PANTHER" id="PTHR10670:SF0">
    <property type="entry name" value="DNA POLYMERASE EPSILON CATALYTIC SUBUNIT A"/>
    <property type="match status" value="1"/>
</dbReference>
<proteinExistence type="inferred from homology"/>
<dbReference type="GO" id="GO:0008270">
    <property type="term" value="F:zinc ion binding"/>
    <property type="evidence" value="ECO:0007669"/>
    <property type="project" value="UniProtKB-KW"/>
</dbReference>
<dbReference type="Gene3D" id="1.10.132.60">
    <property type="entry name" value="DNA polymerase family B, C-terminal domain"/>
    <property type="match status" value="1"/>
</dbReference>
<dbReference type="GO" id="GO:0045004">
    <property type="term" value="P:DNA replication proofreading"/>
    <property type="evidence" value="ECO:0000318"/>
    <property type="project" value="GO_Central"/>
</dbReference>
<dbReference type="GO" id="GO:0008622">
    <property type="term" value="C:epsilon DNA polymerase complex"/>
    <property type="evidence" value="ECO:0000318"/>
    <property type="project" value="GO_Central"/>
</dbReference>
<keyword evidence="12 15" id="KW-0411">Iron-sulfur</keyword>
<evidence type="ECO:0000256" key="7">
    <source>
        <dbReference type="ARBA" id="ARBA00022723"/>
    </source>
</evidence>
<keyword evidence="9 15" id="KW-0862">Zinc</keyword>
<dbReference type="FunFam" id="3.90.1600.10:FF:000006">
    <property type="entry name" value="DNA polymerase epsilon catalytic subunit"/>
    <property type="match status" value="1"/>
</dbReference>